<organism evidence="1 2">
    <name type="scientific">Haloferula luteola</name>
    <dbReference type="NCBI Taxonomy" id="595692"/>
    <lineage>
        <taxon>Bacteria</taxon>
        <taxon>Pseudomonadati</taxon>
        <taxon>Verrucomicrobiota</taxon>
        <taxon>Verrucomicrobiia</taxon>
        <taxon>Verrucomicrobiales</taxon>
        <taxon>Verrucomicrobiaceae</taxon>
        <taxon>Haloferula</taxon>
    </lineage>
</organism>
<name>A0A840VDC4_9BACT</name>
<keyword evidence="2" id="KW-1185">Reference proteome</keyword>
<dbReference type="AlphaFoldDB" id="A0A840VDC4"/>
<proteinExistence type="predicted"/>
<comment type="caution">
    <text evidence="1">The sequence shown here is derived from an EMBL/GenBank/DDBJ whole genome shotgun (WGS) entry which is preliminary data.</text>
</comment>
<evidence type="ECO:0000313" key="1">
    <source>
        <dbReference type="EMBL" id="MBB5351819.1"/>
    </source>
</evidence>
<dbReference type="Proteomes" id="UP000557717">
    <property type="component" value="Unassembled WGS sequence"/>
</dbReference>
<accession>A0A840VDC4</accession>
<sequence>MLKRKTGLDGAVEGHLLIRKSVFKVFHSGNENVSSSSLRVKCEELRPGNGICGSAR</sequence>
<evidence type="ECO:0000313" key="2">
    <source>
        <dbReference type="Proteomes" id="UP000557717"/>
    </source>
</evidence>
<protein>
    <submittedName>
        <fullName evidence="1">Uncharacterized protein</fullName>
    </submittedName>
</protein>
<dbReference type="EMBL" id="JACHFD010000008">
    <property type="protein sequence ID" value="MBB5351819.1"/>
    <property type="molecule type" value="Genomic_DNA"/>
</dbReference>
<reference evidence="1 2" key="1">
    <citation type="submission" date="2020-08" db="EMBL/GenBank/DDBJ databases">
        <title>Genomic Encyclopedia of Type Strains, Phase IV (KMG-IV): sequencing the most valuable type-strain genomes for metagenomic binning, comparative biology and taxonomic classification.</title>
        <authorList>
            <person name="Goeker M."/>
        </authorList>
    </citation>
    <scope>NUCLEOTIDE SEQUENCE [LARGE SCALE GENOMIC DNA]</scope>
    <source>
        <strain evidence="1 2">YC6886</strain>
    </source>
</reference>
<gene>
    <name evidence="1" type="ORF">HNR46_002058</name>
</gene>